<evidence type="ECO:0000256" key="1">
    <source>
        <dbReference type="SAM" id="SignalP"/>
    </source>
</evidence>
<name>A0A4U3LZQ8_9ACTN</name>
<dbReference type="RefSeq" id="WP_137251287.1">
    <property type="nucleotide sequence ID" value="NZ_SZQA01000051.1"/>
</dbReference>
<dbReference type="InterPro" id="IPR052022">
    <property type="entry name" value="26kDa_periplasmic_antigen"/>
</dbReference>
<dbReference type="Proteomes" id="UP000308705">
    <property type="component" value="Unassembled WGS sequence"/>
</dbReference>
<dbReference type="Gene3D" id="3.30.110.170">
    <property type="entry name" value="Protein of unknown function (DUF541), domain 1"/>
    <property type="match status" value="1"/>
</dbReference>
<reference evidence="2 3" key="1">
    <citation type="submission" date="2019-04" db="EMBL/GenBank/DDBJ databases">
        <title>Herbidospora sp. NEAU-GS14.nov., a novel actinomycete isolated from soil.</title>
        <authorList>
            <person name="Han L."/>
        </authorList>
    </citation>
    <scope>NUCLEOTIDE SEQUENCE [LARGE SCALE GENOMIC DNA]</scope>
    <source>
        <strain evidence="2 3">NEAU-GS14</strain>
    </source>
</reference>
<comment type="caution">
    <text evidence="2">The sequence shown here is derived from an EMBL/GenBank/DDBJ whole genome shotgun (WGS) entry which is preliminary data.</text>
</comment>
<dbReference type="EMBL" id="SZQA01000051">
    <property type="protein sequence ID" value="TKK80954.1"/>
    <property type="molecule type" value="Genomic_DNA"/>
</dbReference>
<keyword evidence="3" id="KW-1185">Reference proteome</keyword>
<dbReference type="Gene3D" id="3.30.70.2970">
    <property type="entry name" value="Protein of unknown function (DUF541), domain 2"/>
    <property type="match status" value="1"/>
</dbReference>
<evidence type="ECO:0000313" key="3">
    <source>
        <dbReference type="Proteomes" id="UP000308705"/>
    </source>
</evidence>
<dbReference type="GO" id="GO:0006974">
    <property type="term" value="P:DNA damage response"/>
    <property type="evidence" value="ECO:0007669"/>
    <property type="project" value="TreeGrafter"/>
</dbReference>
<sequence>MITIRYATAAAFLAAGLLTTPAAFAATPAGYAGVVADDAKITVTGNGAVSAAPDRMRLQAGVEVRRATAGAAFGDARKAAATLRTALLAAGVDEDDLRTSEISLGPEYDDYPKVSGYRAGQGVEVLVRDLDDADRVVDAVAAAGEEARLNGVSFEIGDPKAALAAARDAAYKDAEAKARQYAKLTGRRLGRVLNVSEDGEGRAPIPFEGVHLMAADKSISPGRQSVGVNVRVVFELR</sequence>
<proteinExistence type="predicted"/>
<protein>
    <submittedName>
        <fullName evidence="2">DUF541 domain-containing protein</fullName>
    </submittedName>
</protein>
<dbReference type="AlphaFoldDB" id="A0A4U3LZQ8"/>
<dbReference type="Pfam" id="PF04402">
    <property type="entry name" value="SIMPL"/>
    <property type="match status" value="1"/>
</dbReference>
<dbReference type="PANTHER" id="PTHR34387:SF1">
    <property type="entry name" value="PERIPLASMIC IMMUNOGENIC PROTEIN"/>
    <property type="match status" value="1"/>
</dbReference>
<dbReference type="InterPro" id="IPR007497">
    <property type="entry name" value="SIMPL/DUF541"/>
</dbReference>
<keyword evidence="1" id="KW-0732">Signal</keyword>
<gene>
    <name evidence="2" type="ORF">FDA94_34705</name>
</gene>
<evidence type="ECO:0000313" key="2">
    <source>
        <dbReference type="EMBL" id="TKK80954.1"/>
    </source>
</evidence>
<dbReference type="OrthoDB" id="3542319at2"/>
<feature type="signal peptide" evidence="1">
    <location>
        <begin position="1"/>
        <end position="25"/>
    </location>
</feature>
<organism evidence="2 3">
    <name type="scientific">Herbidospora galbida</name>
    <dbReference type="NCBI Taxonomy" id="2575442"/>
    <lineage>
        <taxon>Bacteria</taxon>
        <taxon>Bacillati</taxon>
        <taxon>Actinomycetota</taxon>
        <taxon>Actinomycetes</taxon>
        <taxon>Streptosporangiales</taxon>
        <taxon>Streptosporangiaceae</taxon>
        <taxon>Herbidospora</taxon>
    </lineage>
</organism>
<feature type="chain" id="PRO_5020952327" evidence="1">
    <location>
        <begin position="26"/>
        <end position="237"/>
    </location>
</feature>
<accession>A0A4U3LZQ8</accession>
<dbReference type="PANTHER" id="PTHR34387">
    <property type="entry name" value="SLR1258 PROTEIN"/>
    <property type="match status" value="1"/>
</dbReference>